<dbReference type="InterPro" id="IPR001251">
    <property type="entry name" value="CRAL-TRIO_dom"/>
</dbReference>
<dbReference type="AlphaFoldDB" id="A0AAU9U5S1"/>
<feature type="domain" description="CRAL-TRIO" evidence="1">
    <location>
        <begin position="84"/>
        <end position="288"/>
    </location>
</feature>
<accession>A0AAU9U5S1</accession>
<dbReference type="SMART" id="SM00516">
    <property type="entry name" value="SEC14"/>
    <property type="match status" value="1"/>
</dbReference>
<keyword evidence="3" id="KW-1185">Reference proteome</keyword>
<protein>
    <recommendedName>
        <fullName evidence="1">CRAL-TRIO domain-containing protein</fullName>
    </recommendedName>
</protein>
<dbReference type="InterPro" id="IPR036273">
    <property type="entry name" value="CRAL/TRIO_N_dom_sf"/>
</dbReference>
<dbReference type="GO" id="GO:1902936">
    <property type="term" value="F:phosphatidylinositol bisphosphate binding"/>
    <property type="evidence" value="ECO:0007669"/>
    <property type="project" value="TreeGrafter"/>
</dbReference>
<dbReference type="Gene3D" id="3.40.525.10">
    <property type="entry name" value="CRAL-TRIO lipid binding domain"/>
    <property type="match status" value="1"/>
</dbReference>
<sequence length="293" mass="33869">MTYISLEQEYAKETGVTPQDIAKLRQWLKTQPHLPEKHITDLDLILAFHACNCSTGLAKQVLDLNLTLRTLFHNFYKDRSVDRASKVATDILFTSVTPLSSKGDKIFYSRILNTDPKIFHFGEAVKTVLMVLETLQYEEGTWPGLQFVIDYEGVTLAHFAKIDIFTLQHFLYYLQEGILLKLNGLQFINAPSFIDKLLMLMKPFMTKELMDKLHVHTANSKTLENFFSVEDLPKAENFEAHRDKTLKRLQEFRQYFEEEKHKRVTESLRPGKPKTISDIFGGVEGSFKTLDID</sequence>
<gene>
    <name evidence="2" type="ORF">EEDITHA_LOCUS9772</name>
</gene>
<comment type="caution">
    <text evidence="2">The sequence shown here is derived from an EMBL/GenBank/DDBJ whole genome shotgun (WGS) entry which is preliminary data.</text>
</comment>
<evidence type="ECO:0000313" key="3">
    <source>
        <dbReference type="Proteomes" id="UP001153954"/>
    </source>
</evidence>
<dbReference type="CDD" id="cd00170">
    <property type="entry name" value="SEC14"/>
    <property type="match status" value="1"/>
</dbReference>
<dbReference type="GO" id="GO:0016020">
    <property type="term" value="C:membrane"/>
    <property type="evidence" value="ECO:0007669"/>
    <property type="project" value="TreeGrafter"/>
</dbReference>
<evidence type="ECO:0000259" key="1">
    <source>
        <dbReference type="PROSITE" id="PS50191"/>
    </source>
</evidence>
<dbReference type="InterPro" id="IPR036865">
    <property type="entry name" value="CRAL-TRIO_dom_sf"/>
</dbReference>
<organism evidence="2 3">
    <name type="scientific">Euphydryas editha</name>
    <name type="common">Edith's checkerspot</name>
    <dbReference type="NCBI Taxonomy" id="104508"/>
    <lineage>
        <taxon>Eukaryota</taxon>
        <taxon>Metazoa</taxon>
        <taxon>Ecdysozoa</taxon>
        <taxon>Arthropoda</taxon>
        <taxon>Hexapoda</taxon>
        <taxon>Insecta</taxon>
        <taxon>Pterygota</taxon>
        <taxon>Neoptera</taxon>
        <taxon>Endopterygota</taxon>
        <taxon>Lepidoptera</taxon>
        <taxon>Glossata</taxon>
        <taxon>Ditrysia</taxon>
        <taxon>Papilionoidea</taxon>
        <taxon>Nymphalidae</taxon>
        <taxon>Nymphalinae</taxon>
        <taxon>Euphydryas</taxon>
    </lineage>
</organism>
<dbReference type="PANTHER" id="PTHR10174">
    <property type="entry name" value="ALPHA-TOCOPHEROL TRANSFER PROTEIN-RELATED"/>
    <property type="match status" value="1"/>
</dbReference>
<dbReference type="PANTHER" id="PTHR10174:SF213">
    <property type="entry name" value="CRAL-TRIO DOMAIN-CONTAINING PROTEIN"/>
    <property type="match status" value="1"/>
</dbReference>
<dbReference type="SUPFAM" id="SSF52087">
    <property type="entry name" value="CRAL/TRIO domain"/>
    <property type="match status" value="1"/>
</dbReference>
<name>A0AAU9U5S1_EUPED</name>
<evidence type="ECO:0000313" key="2">
    <source>
        <dbReference type="EMBL" id="CAH2094182.1"/>
    </source>
</evidence>
<dbReference type="Proteomes" id="UP001153954">
    <property type="component" value="Unassembled WGS sequence"/>
</dbReference>
<dbReference type="SUPFAM" id="SSF46938">
    <property type="entry name" value="CRAL/TRIO N-terminal domain"/>
    <property type="match status" value="1"/>
</dbReference>
<proteinExistence type="predicted"/>
<reference evidence="2" key="1">
    <citation type="submission" date="2022-03" db="EMBL/GenBank/DDBJ databases">
        <authorList>
            <person name="Tunstrom K."/>
        </authorList>
    </citation>
    <scope>NUCLEOTIDE SEQUENCE</scope>
</reference>
<dbReference type="Pfam" id="PF00650">
    <property type="entry name" value="CRAL_TRIO"/>
    <property type="match status" value="1"/>
</dbReference>
<dbReference type="EMBL" id="CAKOGL010000013">
    <property type="protein sequence ID" value="CAH2094182.1"/>
    <property type="molecule type" value="Genomic_DNA"/>
</dbReference>
<dbReference type="PROSITE" id="PS50191">
    <property type="entry name" value="CRAL_TRIO"/>
    <property type="match status" value="1"/>
</dbReference>